<protein>
    <recommendedName>
        <fullName evidence="3">Sulfotransferase</fullName>
        <ecNumber evidence="3">2.8.2.-</ecNumber>
    </recommendedName>
</protein>
<name>A0A9J7MLI2_BRAFL</name>
<evidence type="ECO:0000256" key="3">
    <source>
        <dbReference type="RuleBase" id="RU361155"/>
    </source>
</evidence>
<dbReference type="AlphaFoldDB" id="A0A9J7MLI2"/>
<dbReference type="KEGG" id="bfo:118412555"/>
<proteinExistence type="inferred from homology"/>
<dbReference type="RefSeq" id="XP_035671372.1">
    <property type="nucleotide sequence ID" value="XM_035815479.1"/>
</dbReference>
<dbReference type="GeneID" id="118412555"/>
<feature type="domain" description="Sulfotransferase" evidence="4">
    <location>
        <begin position="39"/>
        <end position="285"/>
    </location>
</feature>
<keyword evidence="2 3" id="KW-0808">Transferase</keyword>
<keyword evidence="5" id="KW-1185">Reference proteome</keyword>
<dbReference type="SUPFAM" id="SSF52540">
    <property type="entry name" value="P-loop containing nucleoside triphosphate hydrolases"/>
    <property type="match status" value="1"/>
</dbReference>
<evidence type="ECO:0000313" key="7">
    <source>
        <dbReference type="RefSeq" id="XP_035671372.1"/>
    </source>
</evidence>
<dbReference type="RefSeq" id="XP_035671371.1">
    <property type="nucleotide sequence ID" value="XM_035815478.1"/>
</dbReference>
<sequence length="291" mass="33558">MAGKSQEKTPWLIEYKGTIFPGCAPKENLEAMPDFHIRDDDVVVVGFPKAGNHWCAEIVNNVLRAAGKTSETTMDSEAPGRILEFDDRVGDEMRTNHRFLKDKPSPRLICTHLHREFAPRGIASPKRNTKIISIMRNPKDTAVSYYHFATRLGYNEKDWEPFHDDFLNGRWEYGDFYHHVLGWWQMRDDPHFLFLKYEDMKKDNKGAVEKVAAFLEADLEEDQVASIVEACTFRSMKVVYDKATDVSCRSVIARKGVIGDWKSLFTEEQNTAFDAKYKKKLEGTGLNFDFE</sequence>
<dbReference type="OrthoDB" id="205623at2759"/>
<dbReference type="SMR" id="A0A9J7MLI2"/>
<evidence type="ECO:0000313" key="5">
    <source>
        <dbReference type="Proteomes" id="UP000001554"/>
    </source>
</evidence>
<evidence type="ECO:0000313" key="8">
    <source>
        <dbReference type="RefSeq" id="XP_035671373.1"/>
    </source>
</evidence>
<dbReference type="RefSeq" id="XP_035671373.1">
    <property type="nucleotide sequence ID" value="XM_035815480.1"/>
</dbReference>
<dbReference type="RefSeq" id="XP_035671374.1">
    <property type="nucleotide sequence ID" value="XM_035815481.1"/>
</dbReference>
<dbReference type="Pfam" id="PF00685">
    <property type="entry name" value="Sulfotransfer_1"/>
    <property type="match status" value="1"/>
</dbReference>
<dbReference type="PANTHER" id="PTHR11783">
    <property type="entry name" value="SULFOTRANSFERASE SULT"/>
    <property type="match status" value="1"/>
</dbReference>
<reference evidence="6 7" key="2">
    <citation type="submission" date="2025-04" db="UniProtKB">
        <authorList>
            <consortium name="RefSeq"/>
        </authorList>
    </citation>
    <scope>IDENTIFICATION</scope>
    <source>
        <strain evidence="6 7">S238N-H82</strain>
        <tissue evidence="6 7">Testes</tissue>
    </source>
</reference>
<reference evidence="5" key="1">
    <citation type="journal article" date="2020" name="Nat. Ecol. Evol.">
        <title>Deeply conserved synteny resolves early events in vertebrate evolution.</title>
        <authorList>
            <person name="Simakov O."/>
            <person name="Marletaz F."/>
            <person name="Yue J.X."/>
            <person name="O'Connell B."/>
            <person name="Jenkins J."/>
            <person name="Brandt A."/>
            <person name="Calef R."/>
            <person name="Tung C.H."/>
            <person name="Huang T.K."/>
            <person name="Schmutz J."/>
            <person name="Satoh N."/>
            <person name="Yu J.K."/>
            <person name="Putnam N.H."/>
            <person name="Green R.E."/>
            <person name="Rokhsar D.S."/>
        </authorList>
    </citation>
    <scope>NUCLEOTIDE SEQUENCE [LARGE SCALE GENOMIC DNA]</scope>
    <source>
        <strain evidence="5">S238N-H82</strain>
    </source>
</reference>
<gene>
    <name evidence="6 7 8 9" type="primary">LOC118412555</name>
</gene>
<dbReference type="Gene3D" id="3.40.50.300">
    <property type="entry name" value="P-loop containing nucleotide triphosphate hydrolases"/>
    <property type="match status" value="1"/>
</dbReference>
<dbReference type="InterPro" id="IPR027417">
    <property type="entry name" value="P-loop_NTPase"/>
</dbReference>
<evidence type="ECO:0000313" key="9">
    <source>
        <dbReference type="RefSeq" id="XP_035671374.1"/>
    </source>
</evidence>
<evidence type="ECO:0000259" key="4">
    <source>
        <dbReference type="Pfam" id="PF00685"/>
    </source>
</evidence>
<comment type="similarity">
    <text evidence="1 3">Belongs to the sulfotransferase 1 family.</text>
</comment>
<dbReference type="GO" id="GO:0008146">
    <property type="term" value="F:sulfotransferase activity"/>
    <property type="evidence" value="ECO:0007669"/>
    <property type="project" value="InterPro"/>
</dbReference>
<evidence type="ECO:0000313" key="6">
    <source>
        <dbReference type="RefSeq" id="XP_035671371.1"/>
    </source>
</evidence>
<accession>A0A9J7MLI2</accession>
<organism evidence="5 9">
    <name type="scientific">Branchiostoma floridae</name>
    <name type="common">Florida lancelet</name>
    <name type="synonym">Amphioxus</name>
    <dbReference type="NCBI Taxonomy" id="7739"/>
    <lineage>
        <taxon>Eukaryota</taxon>
        <taxon>Metazoa</taxon>
        <taxon>Chordata</taxon>
        <taxon>Cephalochordata</taxon>
        <taxon>Leptocardii</taxon>
        <taxon>Amphioxiformes</taxon>
        <taxon>Branchiostomatidae</taxon>
        <taxon>Branchiostoma</taxon>
    </lineage>
</organism>
<evidence type="ECO:0000256" key="2">
    <source>
        <dbReference type="ARBA" id="ARBA00022679"/>
    </source>
</evidence>
<dbReference type="EC" id="2.8.2.-" evidence="3"/>
<dbReference type="Proteomes" id="UP000001554">
    <property type="component" value="Chromosome 3"/>
</dbReference>
<evidence type="ECO:0000256" key="1">
    <source>
        <dbReference type="ARBA" id="ARBA00005771"/>
    </source>
</evidence>
<dbReference type="InterPro" id="IPR000863">
    <property type="entry name" value="Sulfotransferase_dom"/>
</dbReference>